<name>A0A0V8D0C8_LACLL</name>
<reference evidence="2" key="1">
    <citation type="submission" date="2015-10" db="EMBL/GenBank/DDBJ databases">
        <title>Draft Genome Sequences of 11 Lactococcus lactis subspecies cremoris strains.</title>
        <authorList>
            <person name="Wels M."/>
            <person name="Backus L."/>
            <person name="Boekhorst J."/>
            <person name="Dijkstra A."/>
            <person name="Beerthuizen M."/>
            <person name="Kelly W."/>
            <person name="Siezen R."/>
            <person name="Bachmann H."/>
            <person name="Van Hijum S."/>
        </authorList>
    </citation>
    <scope>NUCLEOTIDE SEQUENCE [LARGE SCALE GENOMIC DNA]</scope>
    <source>
        <strain evidence="2">KF282</strain>
    </source>
</reference>
<evidence type="ECO:0000313" key="2">
    <source>
        <dbReference type="Proteomes" id="UP000053058"/>
    </source>
</evidence>
<protein>
    <submittedName>
        <fullName evidence="1">Uncharacterized protein</fullName>
    </submittedName>
</protein>
<accession>A0A0V8D0C8</accession>
<evidence type="ECO:0000313" key="1">
    <source>
        <dbReference type="EMBL" id="KSU06561.1"/>
    </source>
</evidence>
<comment type="caution">
    <text evidence="1">The sequence shown here is derived from an EMBL/GenBank/DDBJ whole genome shotgun (WGS) entry which is preliminary data.</text>
</comment>
<organism evidence="1 2">
    <name type="scientific">Lactococcus lactis subsp. lactis</name>
    <name type="common">Streptococcus lactis</name>
    <dbReference type="NCBI Taxonomy" id="1360"/>
    <lineage>
        <taxon>Bacteria</taxon>
        <taxon>Bacillati</taxon>
        <taxon>Bacillota</taxon>
        <taxon>Bacilli</taxon>
        <taxon>Lactobacillales</taxon>
        <taxon>Streptococcaceae</taxon>
        <taxon>Lactococcus</taxon>
    </lineage>
</organism>
<sequence>MNSDDFLKKKAKLDESLGKTFEDLEKGYNETVRVRNIVDNTRGILDNLDNQFCQKTGLTKADMVFLFTAIGLQISRQYLLTKFPQRLDDQTAANNTLGHEKEKSNRLHRYYQPSLDEIITNPVPFDANIGANGALSGGGKLGHRVTAIGHDPILGLIFGTANIATSTLTTAIFKSYHISTNEKKRDYFKSKASTKLVLSHTLDKLIHQGIEGKTIIATSIMKEITHLKSDVNTKHSLPLPGISAINPKMASKIASYGFDMSNLSTVVKQSTYSILINSMIAMIHRMFCESDKEIDIKLHEVRTRKIISYSNLIASSSNIAVVAATQNMEFLDLGGLAVTIYRLITDRKFIRDVKEEFIFGAYKNIVMGDYLI</sequence>
<dbReference type="EMBL" id="LKLN01000027">
    <property type="protein sequence ID" value="KSU06561.1"/>
    <property type="molecule type" value="Genomic_DNA"/>
</dbReference>
<dbReference type="PATRIC" id="fig|1360.105.peg.1073"/>
<gene>
    <name evidence="1" type="ORF">KF282_0958</name>
</gene>
<dbReference type="Proteomes" id="UP000053058">
    <property type="component" value="Unassembled WGS sequence"/>
</dbReference>
<dbReference type="RefSeq" id="WP_058219366.1">
    <property type="nucleotide sequence ID" value="NZ_LKLN01000027.1"/>
</dbReference>
<dbReference type="AlphaFoldDB" id="A0A0V8D0C8"/>
<proteinExistence type="predicted"/>